<dbReference type="AlphaFoldDB" id="A0AAF3EAA8"/>
<protein>
    <submittedName>
        <fullName evidence="2">Uncharacterized protein</fullName>
    </submittedName>
</protein>
<evidence type="ECO:0000313" key="1">
    <source>
        <dbReference type="Proteomes" id="UP000887575"/>
    </source>
</evidence>
<reference evidence="2" key="1">
    <citation type="submission" date="2024-02" db="UniProtKB">
        <authorList>
            <consortium name="WormBaseParasite"/>
        </authorList>
    </citation>
    <scope>IDENTIFICATION</scope>
</reference>
<name>A0AAF3EAA8_9BILA</name>
<dbReference type="Proteomes" id="UP000887575">
    <property type="component" value="Unassembled WGS sequence"/>
</dbReference>
<proteinExistence type="predicted"/>
<sequence length="94" mass="11075">MYSNISINATTSCRCDECEKRVNLRQMWVCHTCAWRTRRALGHDMIKTILCPKCALSHRRHWMKLIDVQGVDPFEIDVNKIVEGHWTDFEQPIS</sequence>
<dbReference type="WBParaSite" id="MBELARI_LOCUS10862">
    <property type="protein sequence ID" value="MBELARI_LOCUS10862"/>
    <property type="gene ID" value="MBELARI_LOCUS10862"/>
</dbReference>
<evidence type="ECO:0000313" key="2">
    <source>
        <dbReference type="WBParaSite" id="MBELARI_LOCUS10862"/>
    </source>
</evidence>
<accession>A0AAF3EAA8</accession>
<keyword evidence="1" id="KW-1185">Reference proteome</keyword>
<organism evidence="1 2">
    <name type="scientific">Mesorhabditis belari</name>
    <dbReference type="NCBI Taxonomy" id="2138241"/>
    <lineage>
        <taxon>Eukaryota</taxon>
        <taxon>Metazoa</taxon>
        <taxon>Ecdysozoa</taxon>
        <taxon>Nematoda</taxon>
        <taxon>Chromadorea</taxon>
        <taxon>Rhabditida</taxon>
        <taxon>Rhabditina</taxon>
        <taxon>Rhabditomorpha</taxon>
        <taxon>Rhabditoidea</taxon>
        <taxon>Rhabditidae</taxon>
        <taxon>Mesorhabditinae</taxon>
        <taxon>Mesorhabditis</taxon>
    </lineage>
</organism>